<evidence type="ECO:0000259" key="1">
    <source>
        <dbReference type="Pfam" id="PF00501"/>
    </source>
</evidence>
<dbReference type="InterPro" id="IPR000873">
    <property type="entry name" value="AMP-dep_synth/lig_dom"/>
</dbReference>
<gene>
    <name evidence="2" type="ORF">CCY01nite_31750</name>
</gene>
<dbReference type="Pfam" id="PF00501">
    <property type="entry name" value="AMP-binding"/>
    <property type="match status" value="1"/>
</dbReference>
<name>A0A512RMH5_9BACT</name>
<dbReference type="OrthoDB" id="580775at2"/>
<dbReference type="InterPro" id="IPR053158">
    <property type="entry name" value="CapK_Type1_Caps_Biosynth"/>
</dbReference>
<dbReference type="PANTHER" id="PTHR36932">
    <property type="entry name" value="CAPSULAR POLYSACCHARIDE BIOSYNTHESIS PROTEIN"/>
    <property type="match status" value="1"/>
</dbReference>
<comment type="caution">
    <text evidence="2">The sequence shown here is derived from an EMBL/GenBank/DDBJ whole genome shotgun (WGS) entry which is preliminary data.</text>
</comment>
<dbReference type="Proteomes" id="UP000321436">
    <property type="component" value="Unassembled WGS sequence"/>
</dbReference>
<dbReference type="Gene3D" id="3.40.50.12780">
    <property type="entry name" value="N-terminal domain of ligase-like"/>
    <property type="match status" value="1"/>
</dbReference>
<evidence type="ECO:0000313" key="3">
    <source>
        <dbReference type="Proteomes" id="UP000321436"/>
    </source>
</evidence>
<keyword evidence="3" id="KW-1185">Reference proteome</keyword>
<dbReference type="PANTHER" id="PTHR36932:SF1">
    <property type="entry name" value="CAPSULAR POLYSACCHARIDE BIOSYNTHESIS PROTEIN"/>
    <property type="match status" value="1"/>
</dbReference>
<protein>
    <submittedName>
        <fullName evidence="2">Capsular polysaccharide biosynthesis protein CapK</fullName>
    </submittedName>
</protein>
<sequence>MLERLKISLLKNSHRLPAGLNFALSKFNNDPVRVFGKAYGRYRTELQGQEGREAERTERLLSIVNYAVRQIPYYRERYDGKTIRSTAELQGTFGFTDKHILLEDPAAFRPEHFNEQAYELVTTAGTSGKPLQLYVPRNRYAREWATVHDAWSRAGFRFDHRAVMRNHRLPAGKTFVVNPFTKEIIFDNFRLTDEYIPEIYRMIRKYQVRFVHAYPSAVHHFVTYCHRHGLDLSFIRAFLCSSENVYPHQLEQVRQQSGARMFSFYGHTEKLVFGAFCEHTDHFHMDPDYGFFELVDEQGRTVNTPGMTGEITGTTLNNIGMPLIRYRTGDYAEYLGDHCPHCGRSMPVLKRIMGRWNGDRVYNRDGSYVTTTALNLHGEIYRRIDGLQYYQPEKGVLEVRIIKNALFTDADEEQLRNLISTKLSPSSTVTVRHVEWLERKQNGKFLLLISNVEL</sequence>
<evidence type="ECO:0000313" key="2">
    <source>
        <dbReference type="EMBL" id="GEP96915.1"/>
    </source>
</evidence>
<accession>A0A512RMH5</accession>
<dbReference type="InterPro" id="IPR042099">
    <property type="entry name" value="ANL_N_sf"/>
</dbReference>
<organism evidence="2 3">
    <name type="scientific">Chitinophaga cymbidii</name>
    <dbReference type="NCBI Taxonomy" id="1096750"/>
    <lineage>
        <taxon>Bacteria</taxon>
        <taxon>Pseudomonadati</taxon>
        <taxon>Bacteroidota</taxon>
        <taxon>Chitinophagia</taxon>
        <taxon>Chitinophagales</taxon>
        <taxon>Chitinophagaceae</taxon>
        <taxon>Chitinophaga</taxon>
    </lineage>
</organism>
<proteinExistence type="predicted"/>
<dbReference type="EMBL" id="BKAU01000003">
    <property type="protein sequence ID" value="GEP96915.1"/>
    <property type="molecule type" value="Genomic_DNA"/>
</dbReference>
<feature type="domain" description="AMP-dependent synthetase/ligase" evidence="1">
    <location>
        <begin position="191"/>
        <end position="311"/>
    </location>
</feature>
<dbReference type="SUPFAM" id="SSF56801">
    <property type="entry name" value="Acetyl-CoA synthetase-like"/>
    <property type="match status" value="1"/>
</dbReference>
<dbReference type="AlphaFoldDB" id="A0A512RMH5"/>
<reference evidence="2 3" key="1">
    <citation type="submission" date="2019-07" db="EMBL/GenBank/DDBJ databases">
        <title>Whole genome shotgun sequence of Chitinophaga cymbidii NBRC 109752.</title>
        <authorList>
            <person name="Hosoyama A."/>
            <person name="Uohara A."/>
            <person name="Ohji S."/>
            <person name="Ichikawa N."/>
        </authorList>
    </citation>
    <scope>NUCLEOTIDE SEQUENCE [LARGE SCALE GENOMIC DNA]</scope>
    <source>
        <strain evidence="2 3">NBRC 109752</strain>
    </source>
</reference>
<dbReference type="RefSeq" id="WP_146863905.1">
    <property type="nucleotide sequence ID" value="NZ_BKAU01000003.1"/>
</dbReference>